<dbReference type="PROSITE" id="PS51682">
    <property type="entry name" value="SAM_OMT_I"/>
    <property type="match status" value="1"/>
</dbReference>
<dbReference type="GO" id="GO:0032259">
    <property type="term" value="P:methylation"/>
    <property type="evidence" value="ECO:0007669"/>
    <property type="project" value="UniProtKB-KW"/>
</dbReference>
<dbReference type="InterPro" id="IPR002935">
    <property type="entry name" value="SAM_O-MeTrfase"/>
</dbReference>
<organism evidence="4 5">
    <name type="scientific">Agrococcus jejuensis</name>
    <dbReference type="NCBI Taxonomy" id="399736"/>
    <lineage>
        <taxon>Bacteria</taxon>
        <taxon>Bacillati</taxon>
        <taxon>Actinomycetota</taxon>
        <taxon>Actinomycetes</taxon>
        <taxon>Micrococcales</taxon>
        <taxon>Microbacteriaceae</taxon>
        <taxon>Agrococcus</taxon>
    </lineage>
</organism>
<dbReference type="InterPro" id="IPR029063">
    <property type="entry name" value="SAM-dependent_MTases_sf"/>
</dbReference>
<dbReference type="CDD" id="cd02440">
    <property type="entry name" value="AdoMet_MTases"/>
    <property type="match status" value="1"/>
</dbReference>
<dbReference type="InterPro" id="IPR050362">
    <property type="entry name" value="Cation-dep_OMT"/>
</dbReference>
<dbReference type="Pfam" id="PF01596">
    <property type="entry name" value="Methyltransf_3"/>
    <property type="match status" value="1"/>
</dbReference>
<dbReference type="PANTHER" id="PTHR10509">
    <property type="entry name" value="O-METHYLTRANSFERASE-RELATED"/>
    <property type="match status" value="1"/>
</dbReference>
<dbReference type="Gene3D" id="3.40.50.150">
    <property type="entry name" value="Vaccinia Virus protein VP39"/>
    <property type="match status" value="1"/>
</dbReference>
<dbReference type="PANTHER" id="PTHR10509:SF85">
    <property type="entry name" value="O-METHYLTRANSFERASE RV1220C-RELATED"/>
    <property type="match status" value="1"/>
</dbReference>
<dbReference type="GO" id="GO:0008757">
    <property type="term" value="F:S-adenosylmethionine-dependent methyltransferase activity"/>
    <property type="evidence" value="ECO:0007669"/>
    <property type="project" value="TreeGrafter"/>
</dbReference>
<reference evidence="5" key="1">
    <citation type="submission" date="2016-10" db="EMBL/GenBank/DDBJ databases">
        <authorList>
            <person name="Varghese N."/>
            <person name="Submissions S."/>
        </authorList>
    </citation>
    <scope>NUCLEOTIDE SEQUENCE [LARGE SCALE GENOMIC DNA]</scope>
    <source>
        <strain evidence="5">DSM 22002</strain>
    </source>
</reference>
<proteinExistence type="predicted"/>
<dbReference type="EMBL" id="LT629695">
    <property type="protein sequence ID" value="SDH90134.1"/>
    <property type="molecule type" value="Genomic_DNA"/>
</dbReference>
<keyword evidence="3" id="KW-0949">S-adenosyl-L-methionine</keyword>
<name>A0A1G8G6V3_9MICO</name>
<accession>A0A1G8G6V3</accession>
<sequence length="210" mass="21589">METALTSKYIDELAIEDAIVAGARDAADELGVTTVAPSVGALLALTTATLGASAILEIGTGTGVSGLWLLKGAPAATLTSIDTELDHHQHARAAFTRAGYAQAKVRLITGSANEILPRMNEGSYDVVLVDADPADRIEHVEHALRLVRVGGTVLVAHALLGGRVADPAQRGDVVADARALLKELSASDAVAIAVSPASDGLLHVTRLPEP</sequence>
<keyword evidence="2 4" id="KW-0808">Transferase</keyword>
<keyword evidence="1 4" id="KW-0489">Methyltransferase</keyword>
<evidence type="ECO:0000256" key="2">
    <source>
        <dbReference type="ARBA" id="ARBA00022679"/>
    </source>
</evidence>
<dbReference type="Proteomes" id="UP000198822">
    <property type="component" value="Chromosome I"/>
</dbReference>
<evidence type="ECO:0000313" key="4">
    <source>
        <dbReference type="EMBL" id="SDH90134.1"/>
    </source>
</evidence>
<evidence type="ECO:0000313" key="5">
    <source>
        <dbReference type="Proteomes" id="UP000198822"/>
    </source>
</evidence>
<keyword evidence="5" id="KW-1185">Reference proteome</keyword>
<protein>
    <submittedName>
        <fullName evidence="4">Predicted O-methyltransferase YrrM</fullName>
    </submittedName>
</protein>
<evidence type="ECO:0000256" key="1">
    <source>
        <dbReference type="ARBA" id="ARBA00022603"/>
    </source>
</evidence>
<evidence type="ECO:0000256" key="3">
    <source>
        <dbReference type="ARBA" id="ARBA00022691"/>
    </source>
</evidence>
<dbReference type="RefSeq" id="WP_231945060.1">
    <property type="nucleotide sequence ID" value="NZ_LT629695.1"/>
</dbReference>
<dbReference type="SUPFAM" id="SSF53335">
    <property type="entry name" value="S-adenosyl-L-methionine-dependent methyltransferases"/>
    <property type="match status" value="1"/>
</dbReference>
<dbReference type="GO" id="GO:0008171">
    <property type="term" value="F:O-methyltransferase activity"/>
    <property type="evidence" value="ECO:0007669"/>
    <property type="project" value="InterPro"/>
</dbReference>
<dbReference type="STRING" id="399736.SAMN04489720_2784"/>
<gene>
    <name evidence="4" type="ORF">SAMN04489720_2784</name>
</gene>
<dbReference type="AlphaFoldDB" id="A0A1G8G6V3"/>